<proteinExistence type="predicted"/>
<sequence length="92" mass="10450">MDVIFVYSISGQPQVDPTALVLLILSYIFLGLICFLIYSVIQGIFNYVYSVFTLHLGKTEEAKVDDIFSGFKKKNLFKSMKLGLLQAIFLFL</sequence>
<dbReference type="Proteomes" id="UP000196052">
    <property type="component" value="Unassembled WGS sequence"/>
</dbReference>
<accession>A0A1C4FH63</accession>
<keyword evidence="1" id="KW-0472">Membrane</keyword>
<evidence type="ECO:0000313" key="3">
    <source>
        <dbReference type="Proteomes" id="UP000196052"/>
    </source>
</evidence>
<evidence type="ECO:0000313" key="2">
    <source>
        <dbReference type="EMBL" id="SCC54995.1"/>
    </source>
</evidence>
<name>A0A1C4FH63_9BACI</name>
<protein>
    <submittedName>
        <fullName evidence="2">Uncharacterized protein</fullName>
    </submittedName>
</protein>
<reference evidence="3" key="1">
    <citation type="submission" date="2016-08" db="EMBL/GenBank/DDBJ databases">
        <authorList>
            <person name="Loux V."/>
            <person name="Rue O."/>
        </authorList>
    </citation>
    <scope>NUCLEOTIDE SEQUENCE [LARGE SCALE GENOMIC DNA]</scope>
    <source>
        <strain evidence="3">INRA Bc05-F1</strain>
    </source>
</reference>
<dbReference type="AlphaFoldDB" id="A0A1C4FH63"/>
<gene>
    <name evidence="2" type="ORF">BC05F1_04419</name>
</gene>
<keyword evidence="1" id="KW-0812">Transmembrane</keyword>
<evidence type="ECO:0000256" key="1">
    <source>
        <dbReference type="SAM" id="Phobius"/>
    </source>
</evidence>
<keyword evidence="1" id="KW-1133">Transmembrane helix</keyword>
<organism evidence="2 3">
    <name type="scientific">Bacillus wiedmannii</name>
    <dbReference type="NCBI Taxonomy" id="1890302"/>
    <lineage>
        <taxon>Bacteria</taxon>
        <taxon>Bacillati</taxon>
        <taxon>Bacillota</taxon>
        <taxon>Bacilli</taxon>
        <taxon>Bacillales</taxon>
        <taxon>Bacillaceae</taxon>
        <taxon>Bacillus</taxon>
        <taxon>Bacillus cereus group</taxon>
    </lineage>
</organism>
<feature type="transmembrane region" description="Helical" evidence="1">
    <location>
        <begin position="20"/>
        <end position="41"/>
    </location>
</feature>
<dbReference type="EMBL" id="FMBE01000014">
    <property type="protein sequence ID" value="SCC54995.1"/>
    <property type="molecule type" value="Genomic_DNA"/>
</dbReference>